<dbReference type="InterPro" id="IPR000327">
    <property type="entry name" value="POU_dom"/>
</dbReference>
<dbReference type="CDD" id="cd00086">
    <property type="entry name" value="homeodomain"/>
    <property type="match status" value="1"/>
</dbReference>
<dbReference type="KEGG" id="hro:HELRODRAFT_188329"/>
<comment type="subcellular location">
    <subcellularLocation>
        <location evidence="1 5 6">Nucleus</location>
    </subcellularLocation>
</comment>
<dbReference type="Proteomes" id="UP000015101">
    <property type="component" value="Unassembled WGS sequence"/>
</dbReference>
<dbReference type="GO" id="GO:0000981">
    <property type="term" value="F:DNA-binding transcription factor activity, RNA polymerase II-specific"/>
    <property type="evidence" value="ECO:0000318"/>
    <property type="project" value="GO_Central"/>
</dbReference>
<evidence type="ECO:0000256" key="7">
    <source>
        <dbReference type="RuleBase" id="RU361194"/>
    </source>
</evidence>
<feature type="DNA-binding region" description="Homeobox" evidence="5">
    <location>
        <begin position="463"/>
        <end position="522"/>
    </location>
</feature>
<reference evidence="11 13" key="2">
    <citation type="journal article" date="2013" name="Nature">
        <title>Insights into bilaterian evolution from three spiralian genomes.</title>
        <authorList>
            <person name="Simakov O."/>
            <person name="Marletaz F."/>
            <person name="Cho S.J."/>
            <person name="Edsinger-Gonzales E."/>
            <person name="Havlak P."/>
            <person name="Hellsten U."/>
            <person name="Kuo D.H."/>
            <person name="Larsson T."/>
            <person name="Lv J."/>
            <person name="Arendt D."/>
            <person name="Savage R."/>
            <person name="Osoegawa K."/>
            <person name="de Jong P."/>
            <person name="Grimwood J."/>
            <person name="Chapman J.A."/>
            <person name="Shapiro H."/>
            <person name="Aerts A."/>
            <person name="Otillar R.P."/>
            <person name="Terry A.Y."/>
            <person name="Boore J.L."/>
            <person name="Grigoriev I.V."/>
            <person name="Lindberg D.R."/>
            <person name="Seaver E.C."/>
            <person name="Weisblat D.A."/>
            <person name="Putnam N.H."/>
            <person name="Rokhsar D.S."/>
        </authorList>
    </citation>
    <scope>NUCLEOTIDE SEQUENCE</scope>
</reference>
<feature type="region of interest" description="Disordered" evidence="8">
    <location>
        <begin position="194"/>
        <end position="216"/>
    </location>
</feature>
<evidence type="ECO:0000313" key="12">
    <source>
        <dbReference type="EnsemblMetazoa" id="HelroP188329"/>
    </source>
</evidence>
<dbReference type="PROSITE" id="PS51179">
    <property type="entry name" value="POU_3"/>
    <property type="match status" value="1"/>
</dbReference>
<proteinExistence type="inferred from homology"/>
<dbReference type="PANTHER" id="PTHR11636">
    <property type="entry name" value="POU DOMAIN"/>
    <property type="match status" value="1"/>
</dbReference>
<dbReference type="Pfam" id="PF00046">
    <property type="entry name" value="Homeodomain"/>
    <property type="match status" value="1"/>
</dbReference>
<dbReference type="GO" id="GO:0005634">
    <property type="term" value="C:nucleus"/>
    <property type="evidence" value="ECO:0007669"/>
    <property type="project" value="UniProtKB-SubCell"/>
</dbReference>
<name>T1FPW1_HELRO</name>
<evidence type="ECO:0000256" key="3">
    <source>
        <dbReference type="ARBA" id="ARBA00023155"/>
    </source>
</evidence>
<feature type="domain" description="POU-specific" evidence="10">
    <location>
        <begin position="366"/>
        <end position="440"/>
    </location>
</feature>
<dbReference type="SUPFAM" id="SSF47413">
    <property type="entry name" value="lambda repressor-like DNA-binding domains"/>
    <property type="match status" value="1"/>
</dbReference>
<dbReference type="EnsemblMetazoa" id="HelroT188329">
    <property type="protein sequence ID" value="HelroP188329"/>
    <property type="gene ID" value="HelroG188329"/>
</dbReference>
<evidence type="ECO:0000256" key="5">
    <source>
        <dbReference type="PROSITE-ProRule" id="PRU00108"/>
    </source>
</evidence>
<feature type="compositionally biased region" description="Low complexity" evidence="8">
    <location>
        <begin position="138"/>
        <end position="152"/>
    </location>
</feature>
<dbReference type="eggNOG" id="KOG3802">
    <property type="taxonomic scope" value="Eukaryota"/>
</dbReference>
<dbReference type="PROSITE" id="PS00027">
    <property type="entry name" value="HOMEOBOX_1"/>
    <property type="match status" value="1"/>
</dbReference>
<feature type="region of interest" description="Disordered" evidence="8">
    <location>
        <begin position="447"/>
        <end position="469"/>
    </location>
</feature>
<dbReference type="SMART" id="SM00352">
    <property type="entry name" value="POU"/>
    <property type="match status" value="1"/>
</dbReference>
<keyword evidence="2 5" id="KW-0238">DNA-binding</keyword>
<dbReference type="PANTHER" id="PTHR11636:SF89">
    <property type="entry name" value="POU DOMAIN PROTEIN 2, ISOFORM B-RELATED"/>
    <property type="match status" value="1"/>
</dbReference>
<dbReference type="InterPro" id="IPR013847">
    <property type="entry name" value="POU"/>
</dbReference>
<keyword evidence="7" id="KW-0804">Transcription</keyword>
<dbReference type="Pfam" id="PF00157">
    <property type="entry name" value="Pou"/>
    <property type="match status" value="1"/>
</dbReference>
<dbReference type="PRINTS" id="PR00028">
    <property type="entry name" value="POUDOMAIN"/>
</dbReference>
<evidence type="ECO:0000259" key="9">
    <source>
        <dbReference type="PROSITE" id="PS50071"/>
    </source>
</evidence>
<dbReference type="AlphaFoldDB" id="T1FPW1"/>
<evidence type="ECO:0000256" key="1">
    <source>
        <dbReference type="ARBA" id="ARBA00004123"/>
    </source>
</evidence>
<dbReference type="InterPro" id="IPR050255">
    <property type="entry name" value="POU_domain_TF"/>
</dbReference>
<keyword evidence="13" id="KW-1185">Reference proteome</keyword>
<evidence type="ECO:0000313" key="13">
    <source>
        <dbReference type="Proteomes" id="UP000015101"/>
    </source>
</evidence>
<dbReference type="OrthoDB" id="6358449at2759"/>
<dbReference type="InterPro" id="IPR010982">
    <property type="entry name" value="Lambda_DNA-bd_dom_sf"/>
</dbReference>
<dbReference type="GO" id="GO:0006357">
    <property type="term" value="P:regulation of transcription by RNA polymerase II"/>
    <property type="evidence" value="ECO:0000318"/>
    <property type="project" value="GO_Central"/>
</dbReference>
<sequence>MCKCIINTKCDTSISQRIIIQSMCHLEISSEDHAHASKSNNQIPSIDLMTFLANNQKGLQTIPLQLSGNSAQQLKQLSAAPQPQTQLPLVSGLLLPNAIGQQQFLQLLSGQLLSNINSNLLATINNSYNNTEHVGQLNNNNDNNNNNNNNNNVTYKEITVPTKPVASALPSSLFTQAMIVPTQLFANNNNTNNLNVTNSNNNLNNNNTDSNNNNQQQQNAFTSPLIIISPNQLQQQPIFLPSGHFLQGIQPSFIFSSGDALSQETLLKLAQQQQLQSASNNNNIPASLNNIANNNNSSSNGNFNCAKDSADLIKLNNNSLLNADNKQQVVSNNISKKRIKRDADVEDNTPNKNMGFTVKLAIPEPEENIELEELEKFAKMFKKRRMELGYTQGDVGSAMGKLYGNDFSQTTISRFEALNLSFRNMCKLKPLLQLWLDDADDRHRLQEEQGDMHDNGSGSSSRRRKKRTSIDANIRITLEKMFLVNSKPTSEEISSYADKMNMEKEVIRVWFCNRRQKEKRINPPSLMNSSLPLNISVMEEEEDNNLKEVDMVLESNNNVLNGDATTTQFNDASGEINDSFNAPSTSLCYTIAPNIHSSLKCEQFSEANITNS</sequence>
<dbReference type="InterPro" id="IPR017970">
    <property type="entry name" value="Homeobox_CS"/>
</dbReference>
<evidence type="ECO:0000256" key="4">
    <source>
        <dbReference type="ARBA" id="ARBA00023242"/>
    </source>
</evidence>
<comment type="similarity">
    <text evidence="7">Belongs to the POU transcription factor family.</text>
</comment>
<evidence type="ECO:0000256" key="8">
    <source>
        <dbReference type="SAM" id="MobiDB-lite"/>
    </source>
</evidence>
<feature type="region of interest" description="Disordered" evidence="8">
    <location>
        <begin position="135"/>
        <end position="154"/>
    </location>
</feature>
<keyword evidence="3 5" id="KW-0371">Homeobox</keyword>
<dbReference type="InterPro" id="IPR009057">
    <property type="entry name" value="Homeodomain-like_sf"/>
</dbReference>
<gene>
    <name evidence="12" type="primary">20210858</name>
    <name evidence="11" type="ORF">HELRODRAFT_188329</name>
</gene>
<reference evidence="12" key="3">
    <citation type="submission" date="2015-06" db="UniProtKB">
        <authorList>
            <consortium name="EnsemblMetazoa"/>
        </authorList>
    </citation>
    <scope>IDENTIFICATION</scope>
</reference>
<feature type="domain" description="Homeobox" evidence="9">
    <location>
        <begin position="461"/>
        <end position="521"/>
    </location>
</feature>
<dbReference type="GO" id="GO:0000978">
    <property type="term" value="F:RNA polymerase II cis-regulatory region sequence-specific DNA binding"/>
    <property type="evidence" value="ECO:0000318"/>
    <property type="project" value="GO_Central"/>
</dbReference>
<keyword evidence="4 5" id="KW-0539">Nucleus</keyword>
<dbReference type="PROSITE" id="PS00465">
    <property type="entry name" value="POU_2"/>
    <property type="match status" value="1"/>
</dbReference>
<dbReference type="GeneID" id="20210858"/>
<dbReference type="CTD" id="20210858"/>
<evidence type="ECO:0000313" key="11">
    <source>
        <dbReference type="EMBL" id="ESO06327.1"/>
    </source>
</evidence>
<dbReference type="PROSITE" id="PS00035">
    <property type="entry name" value="POU_1"/>
    <property type="match status" value="1"/>
</dbReference>
<dbReference type="PROSITE" id="PS50071">
    <property type="entry name" value="HOMEOBOX_2"/>
    <property type="match status" value="1"/>
</dbReference>
<evidence type="ECO:0000259" key="10">
    <source>
        <dbReference type="PROSITE" id="PS51179"/>
    </source>
</evidence>
<accession>T1FPW1</accession>
<dbReference type="EMBL" id="AMQM01000608">
    <property type="status" value="NOT_ANNOTATED_CDS"/>
    <property type="molecule type" value="Genomic_DNA"/>
</dbReference>
<reference evidence="13" key="1">
    <citation type="submission" date="2012-12" db="EMBL/GenBank/DDBJ databases">
        <authorList>
            <person name="Hellsten U."/>
            <person name="Grimwood J."/>
            <person name="Chapman J.A."/>
            <person name="Shapiro H."/>
            <person name="Aerts A."/>
            <person name="Otillar R.P."/>
            <person name="Terry A.Y."/>
            <person name="Boore J.L."/>
            <person name="Simakov O."/>
            <person name="Marletaz F."/>
            <person name="Cho S.-J."/>
            <person name="Edsinger-Gonzales E."/>
            <person name="Havlak P."/>
            <person name="Kuo D.-H."/>
            <person name="Larsson T."/>
            <person name="Lv J."/>
            <person name="Arendt D."/>
            <person name="Savage R."/>
            <person name="Osoegawa K."/>
            <person name="de Jong P."/>
            <person name="Lindberg D.R."/>
            <person name="Seaver E.C."/>
            <person name="Weisblat D.A."/>
            <person name="Putnam N.H."/>
            <person name="Grigoriev I.V."/>
            <person name="Rokhsar D.S."/>
        </authorList>
    </citation>
    <scope>NUCLEOTIDE SEQUENCE</scope>
</reference>
<dbReference type="FunFam" id="1.10.260.40:FF:000001">
    <property type="entry name" value="POU domain protein"/>
    <property type="match status" value="1"/>
</dbReference>
<dbReference type="RefSeq" id="XP_009015695.1">
    <property type="nucleotide sequence ID" value="XM_009017447.1"/>
</dbReference>
<protein>
    <recommendedName>
        <fullName evidence="7">POU domain protein</fullName>
    </recommendedName>
</protein>
<dbReference type="STRING" id="6412.T1FPW1"/>
<dbReference type="EMBL" id="KB096324">
    <property type="protein sequence ID" value="ESO06327.1"/>
    <property type="molecule type" value="Genomic_DNA"/>
</dbReference>
<organism evidence="12 13">
    <name type="scientific">Helobdella robusta</name>
    <name type="common">Californian leech</name>
    <dbReference type="NCBI Taxonomy" id="6412"/>
    <lineage>
        <taxon>Eukaryota</taxon>
        <taxon>Metazoa</taxon>
        <taxon>Spiralia</taxon>
        <taxon>Lophotrochozoa</taxon>
        <taxon>Annelida</taxon>
        <taxon>Clitellata</taxon>
        <taxon>Hirudinea</taxon>
        <taxon>Rhynchobdellida</taxon>
        <taxon>Glossiphoniidae</taxon>
        <taxon>Helobdella</taxon>
    </lineage>
</organism>
<dbReference type="SUPFAM" id="SSF46689">
    <property type="entry name" value="Homeodomain-like"/>
    <property type="match status" value="1"/>
</dbReference>
<dbReference type="Gene3D" id="1.10.260.40">
    <property type="entry name" value="lambda repressor-like DNA-binding domains"/>
    <property type="match status" value="1"/>
</dbReference>
<evidence type="ECO:0000256" key="6">
    <source>
        <dbReference type="RuleBase" id="RU000682"/>
    </source>
</evidence>
<evidence type="ECO:0000256" key="2">
    <source>
        <dbReference type="ARBA" id="ARBA00023125"/>
    </source>
</evidence>
<dbReference type="Gene3D" id="1.10.10.60">
    <property type="entry name" value="Homeodomain-like"/>
    <property type="match status" value="1"/>
</dbReference>
<dbReference type="InterPro" id="IPR001356">
    <property type="entry name" value="HD"/>
</dbReference>
<dbReference type="EMBL" id="AMQM01000607">
    <property type="status" value="NOT_ANNOTATED_CDS"/>
    <property type="molecule type" value="Genomic_DNA"/>
</dbReference>
<dbReference type="InParanoid" id="T1FPW1"/>
<dbReference type="SMART" id="SM00389">
    <property type="entry name" value="HOX"/>
    <property type="match status" value="1"/>
</dbReference>
<dbReference type="HOGENOM" id="CLU_446391_0_0_1"/>